<proteinExistence type="predicted"/>
<gene>
    <name evidence="1" type="ORF">SAMN05421687_10692</name>
</gene>
<keyword evidence="2" id="KW-1185">Reference proteome</keyword>
<sequence>MKRWSDTIDVNVPIEYVWKYFDQSLEQTRKIMPNIEEHRLIHSSGERVGNVYRQAYQVGERKEEYEVTIMEHEDEDSRKKLTYSYTLAGVYDIQATYLLEKIDEYKTRFTYSSSNRPRRWYLRVLILFSNDQAVTNFVRRVKRVAEEDYQKSEG</sequence>
<name>A0A1N7JI92_9BACI</name>
<reference evidence="2" key="1">
    <citation type="submission" date="2017-01" db="EMBL/GenBank/DDBJ databases">
        <authorList>
            <person name="Varghese N."/>
            <person name="Submissions S."/>
        </authorList>
    </citation>
    <scope>NUCLEOTIDE SEQUENCE [LARGE SCALE GENOMIC DNA]</scope>
    <source>
        <strain evidence="2">DSM 23127</strain>
    </source>
</reference>
<dbReference type="AlphaFoldDB" id="A0A1N7JI92"/>
<dbReference type="CDD" id="cd07812">
    <property type="entry name" value="SRPBCC"/>
    <property type="match status" value="1"/>
</dbReference>
<dbReference type="Pfam" id="PF10604">
    <property type="entry name" value="Polyketide_cyc2"/>
    <property type="match status" value="1"/>
</dbReference>
<dbReference type="RefSeq" id="WP_076559169.1">
    <property type="nucleotide sequence ID" value="NZ_FTOC01000006.1"/>
</dbReference>
<dbReference type="STRING" id="570947.SAMN05421687_10692"/>
<dbReference type="InterPro" id="IPR023393">
    <property type="entry name" value="START-like_dom_sf"/>
</dbReference>
<accession>A0A1N7JI92</accession>
<evidence type="ECO:0000313" key="1">
    <source>
        <dbReference type="EMBL" id="SIS49063.1"/>
    </source>
</evidence>
<dbReference type="Gene3D" id="3.30.530.20">
    <property type="match status" value="1"/>
</dbReference>
<dbReference type="OrthoDB" id="2360771at2"/>
<dbReference type="InterPro" id="IPR019587">
    <property type="entry name" value="Polyketide_cyclase/dehydratase"/>
</dbReference>
<dbReference type="EMBL" id="FTOC01000006">
    <property type="protein sequence ID" value="SIS49063.1"/>
    <property type="molecule type" value="Genomic_DNA"/>
</dbReference>
<dbReference type="Proteomes" id="UP000187608">
    <property type="component" value="Unassembled WGS sequence"/>
</dbReference>
<dbReference type="SUPFAM" id="SSF55961">
    <property type="entry name" value="Bet v1-like"/>
    <property type="match status" value="1"/>
</dbReference>
<evidence type="ECO:0008006" key="3">
    <source>
        <dbReference type="Google" id="ProtNLM"/>
    </source>
</evidence>
<protein>
    <recommendedName>
        <fullName evidence="3">Polyketide cyclase / dehydrase and lipid transport</fullName>
    </recommendedName>
</protein>
<organism evidence="1 2">
    <name type="scientific">Salimicrobium flavidum</name>
    <dbReference type="NCBI Taxonomy" id="570947"/>
    <lineage>
        <taxon>Bacteria</taxon>
        <taxon>Bacillati</taxon>
        <taxon>Bacillota</taxon>
        <taxon>Bacilli</taxon>
        <taxon>Bacillales</taxon>
        <taxon>Bacillaceae</taxon>
        <taxon>Salimicrobium</taxon>
    </lineage>
</organism>
<evidence type="ECO:0000313" key="2">
    <source>
        <dbReference type="Proteomes" id="UP000187608"/>
    </source>
</evidence>